<dbReference type="Pfam" id="PF00370">
    <property type="entry name" value="FGGY_N"/>
    <property type="match status" value="1"/>
</dbReference>
<proteinExistence type="inferred from homology"/>
<evidence type="ECO:0000313" key="8">
    <source>
        <dbReference type="Proteomes" id="UP000184139"/>
    </source>
</evidence>
<dbReference type="GO" id="GO:0005975">
    <property type="term" value="P:carbohydrate metabolic process"/>
    <property type="evidence" value="ECO:0007669"/>
    <property type="project" value="InterPro"/>
</dbReference>
<keyword evidence="8" id="KW-1185">Reference proteome</keyword>
<name>A0A1M5S0R9_9BACT</name>
<evidence type="ECO:0000256" key="1">
    <source>
        <dbReference type="ARBA" id="ARBA00009156"/>
    </source>
</evidence>
<feature type="domain" description="Carbohydrate kinase FGGY N-terminal" evidence="5">
    <location>
        <begin position="7"/>
        <end position="244"/>
    </location>
</feature>
<dbReference type="InterPro" id="IPR018485">
    <property type="entry name" value="FGGY_C"/>
</dbReference>
<reference evidence="7 8" key="1">
    <citation type="submission" date="2016-11" db="EMBL/GenBank/DDBJ databases">
        <authorList>
            <person name="Jaros S."/>
            <person name="Januszkiewicz K."/>
            <person name="Wedrychowicz H."/>
        </authorList>
    </citation>
    <scope>NUCLEOTIDE SEQUENCE [LARGE SCALE GENOMIC DNA]</scope>
    <source>
        <strain evidence="7 8">DSM 9705</strain>
    </source>
</reference>
<dbReference type="Proteomes" id="UP000184139">
    <property type="component" value="Unassembled WGS sequence"/>
</dbReference>
<dbReference type="PANTHER" id="PTHR43095:SF5">
    <property type="entry name" value="XYLULOSE KINASE"/>
    <property type="match status" value="1"/>
</dbReference>
<dbReference type="CDD" id="cd07808">
    <property type="entry name" value="ASKHA_NBD_FGGY_EcXK-like"/>
    <property type="match status" value="1"/>
</dbReference>
<dbReference type="InterPro" id="IPR000577">
    <property type="entry name" value="Carb_kinase_FGGY"/>
</dbReference>
<dbReference type="EMBL" id="FQXS01000001">
    <property type="protein sequence ID" value="SHH31613.1"/>
    <property type="molecule type" value="Genomic_DNA"/>
</dbReference>
<dbReference type="PIRSF" id="PIRSF000538">
    <property type="entry name" value="GlpK"/>
    <property type="match status" value="1"/>
</dbReference>
<dbReference type="Gene3D" id="3.30.420.40">
    <property type="match status" value="2"/>
</dbReference>
<dbReference type="InterPro" id="IPR018483">
    <property type="entry name" value="Carb_kinase_FGGY_CS"/>
</dbReference>
<evidence type="ECO:0000256" key="2">
    <source>
        <dbReference type="ARBA" id="ARBA00022679"/>
    </source>
</evidence>
<sequence length="507" mass="56939">MSPNNRYMLGVDIGSSNLKCLIVRNDGELIASESRELKTLYQYPGWSEQDPDDWYTALADCCHKIFTTSGIGSIESVCITAATHTAVLLDENDKPLRPAIMWTDQRSIEESKILNDKYGQSILDIAYQKANPTWTLPQFYWLMRHERDVVEKTRKVMFAKDYLRFKLTGTWETDWIDALGSMMMDARTKEWSSELCDYIGWPLSTLPPICSPTTVVGSVLEEAARHTKIPVGIPVVAGASDTAAEDYGVGAINPGDGIIKLATAGNTNIMASEPSVDPLLFNYYHVIPGMWYTVAATSSCAAVHKWLRDEFFRVESDKFENSGSTVFAYMDNLAKSIPAGSNGLIFHPYLMGERTPHWDPLLKGDYLGISIRHKREHFIKALYEGISFSLLECYLSLEKRGLKMEQARLIGGGAKSELWRQTLSDVLGKETLIPEIDDASFGAALIGGVGCGLFSNERDAIDKCTRVKTVIRPNYENHARYQELFDIFTRSQQLLVEINHALHRFNQ</sequence>
<evidence type="ECO:0000256" key="3">
    <source>
        <dbReference type="ARBA" id="ARBA00022777"/>
    </source>
</evidence>
<organism evidence="7 8">
    <name type="scientific">Desulfofustis glycolicus DSM 9705</name>
    <dbReference type="NCBI Taxonomy" id="1121409"/>
    <lineage>
        <taxon>Bacteria</taxon>
        <taxon>Pseudomonadati</taxon>
        <taxon>Thermodesulfobacteriota</taxon>
        <taxon>Desulfobulbia</taxon>
        <taxon>Desulfobulbales</taxon>
        <taxon>Desulfocapsaceae</taxon>
        <taxon>Desulfofustis</taxon>
    </lineage>
</organism>
<dbReference type="SUPFAM" id="SSF53067">
    <property type="entry name" value="Actin-like ATPase domain"/>
    <property type="match status" value="2"/>
</dbReference>
<evidence type="ECO:0000259" key="6">
    <source>
        <dbReference type="Pfam" id="PF02782"/>
    </source>
</evidence>
<keyword evidence="2 4" id="KW-0808">Transferase</keyword>
<protein>
    <submittedName>
        <fullName evidence="7">Xylulokinase</fullName>
    </submittedName>
</protein>
<evidence type="ECO:0000313" key="7">
    <source>
        <dbReference type="EMBL" id="SHH31613.1"/>
    </source>
</evidence>
<evidence type="ECO:0000256" key="4">
    <source>
        <dbReference type="RuleBase" id="RU003733"/>
    </source>
</evidence>
<gene>
    <name evidence="7" type="ORF">SAMN02745124_00081</name>
</gene>
<dbReference type="GO" id="GO:0016773">
    <property type="term" value="F:phosphotransferase activity, alcohol group as acceptor"/>
    <property type="evidence" value="ECO:0007669"/>
    <property type="project" value="InterPro"/>
</dbReference>
<dbReference type="PROSITE" id="PS00445">
    <property type="entry name" value="FGGY_KINASES_2"/>
    <property type="match status" value="1"/>
</dbReference>
<dbReference type="AlphaFoldDB" id="A0A1M5S0R9"/>
<comment type="similarity">
    <text evidence="1 4">Belongs to the FGGY kinase family.</text>
</comment>
<evidence type="ECO:0000259" key="5">
    <source>
        <dbReference type="Pfam" id="PF00370"/>
    </source>
</evidence>
<dbReference type="Pfam" id="PF02782">
    <property type="entry name" value="FGGY_C"/>
    <property type="match status" value="1"/>
</dbReference>
<feature type="domain" description="Carbohydrate kinase FGGY C-terminal" evidence="6">
    <location>
        <begin position="276"/>
        <end position="450"/>
    </location>
</feature>
<accession>A0A1M5S0R9</accession>
<dbReference type="InterPro" id="IPR043129">
    <property type="entry name" value="ATPase_NBD"/>
</dbReference>
<dbReference type="PANTHER" id="PTHR43095">
    <property type="entry name" value="SUGAR KINASE"/>
    <property type="match status" value="1"/>
</dbReference>
<dbReference type="GO" id="GO:0016301">
    <property type="term" value="F:kinase activity"/>
    <property type="evidence" value="ECO:0007669"/>
    <property type="project" value="UniProtKB-KW"/>
</dbReference>
<dbReference type="InterPro" id="IPR050406">
    <property type="entry name" value="FGGY_Carb_Kinase"/>
</dbReference>
<dbReference type="STRING" id="1121409.SAMN02745124_00081"/>
<keyword evidence="3 4" id="KW-0418">Kinase</keyword>
<dbReference type="InterPro" id="IPR018484">
    <property type="entry name" value="FGGY_N"/>
</dbReference>